<proteinExistence type="predicted"/>
<dbReference type="AlphaFoldDB" id="A0A6J4VC58"/>
<feature type="compositionally biased region" description="Basic residues" evidence="1">
    <location>
        <begin position="47"/>
        <end position="56"/>
    </location>
</feature>
<gene>
    <name evidence="2" type="ORF">AVDCRST_MAG59-3427</name>
</gene>
<sequence length="71" mass="7325">MIASTGSRGGRRSGSRAVPGAGHPDPNPGGAPGDGGGVARPSILRDRPRRAPRTRTRPPFCPSCQGDHNTR</sequence>
<feature type="compositionally biased region" description="Low complexity" evidence="1">
    <location>
        <begin position="15"/>
        <end position="24"/>
    </location>
</feature>
<name>A0A6J4VC58_9BACT</name>
<organism evidence="2">
    <name type="scientific">uncultured Thermomicrobiales bacterium</name>
    <dbReference type="NCBI Taxonomy" id="1645740"/>
    <lineage>
        <taxon>Bacteria</taxon>
        <taxon>Pseudomonadati</taxon>
        <taxon>Thermomicrobiota</taxon>
        <taxon>Thermomicrobia</taxon>
        <taxon>Thermomicrobiales</taxon>
        <taxon>environmental samples</taxon>
    </lineage>
</organism>
<accession>A0A6J4VC58</accession>
<evidence type="ECO:0000313" key="2">
    <source>
        <dbReference type="EMBL" id="CAA9570050.1"/>
    </source>
</evidence>
<reference evidence="2" key="1">
    <citation type="submission" date="2020-02" db="EMBL/GenBank/DDBJ databases">
        <authorList>
            <person name="Meier V. D."/>
        </authorList>
    </citation>
    <scope>NUCLEOTIDE SEQUENCE</scope>
    <source>
        <strain evidence="2">AVDCRST_MAG59</strain>
    </source>
</reference>
<dbReference type="EMBL" id="CADCWF010000248">
    <property type="protein sequence ID" value="CAA9570050.1"/>
    <property type="molecule type" value="Genomic_DNA"/>
</dbReference>
<feature type="region of interest" description="Disordered" evidence="1">
    <location>
        <begin position="1"/>
        <end position="71"/>
    </location>
</feature>
<protein>
    <submittedName>
        <fullName evidence="2">Uncharacterized protein</fullName>
    </submittedName>
</protein>
<evidence type="ECO:0000256" key="1">
    <source>
        <dbReference type="SAM" id="MobiDB-lite"/>
    </source>
</evidence>